<dbReference type="SUPFAM" id="SSF46689">
    <property type="entry name" value="Homeodomain-like"/>
    <property type="match status" value="1"/>
</dbReference>
<dbReference type="InterPro" id="IPR001005">
    <property type="entry name" value="SANT/Myb"/>
</dbReference>
<dbReference type="PROSITE" id="PS50090">
    <property type="entry name" value="MYB_LIKE"/>
    <property type="match status" value="1"/>
</dbReference>
<protein>
    <submittedName>
        <fullName evidence="6">Uncharacterized protein</fullName>
    </submittedName>
</protein>
<dbReference type="PROSITE" id="PS51294">
    <property type="entry name" value="HTH_MYB"/>
    <property type="match status" value="1"/>
</dbReference>
<dbReference type="CDD" id="cd11660">
    <property type="entry name" value="SANT_TRF"/>
    <property type="match status" value="1"/>
</dbReference>
<dbReference type="PANTHER" id="PTHR47122:SF5">
    <property type="entry name" value="TRF-LIKE 8"/>
    <property type="match status" value="1"/>
</dbReference>
<comment type="subcellular location">
    <subcellularLocation>
        <location evidence="1">Nucleus</location>
    </subcellularLocation>
</comment>
<dbReference type="GO" id="GO:0005634">
    <property type="term" value="C:nucleus"/>
    <property type="evidence" value="ECO:0007669"/>
    <property type="project" value="UniProtKB-SubCell"/>
</dbReference>
<reference evidence="6 7" key="1">
    <citation type="submission" date="2024-08" db="EMBL/GenBank/DDBJ databases">
        <title>Insights into the chromosomal genome structure of Flemingia macrophylla.</title>
        <authorList>
            <person name="Ding Y."/>
            <person name="Zhao Y."/>
            <person name="Bi W."/>
            <person name="Wu M."/>
            <person name="Zhao G."/>
            <person name="Gong Y."/>
            <person name="Li W."/>
            <person name="Zhang P."/>
        </authorList>
    </citation>
    <scope>NUCLEOTIDE SEQUENCE [LARGE SCALE GENOMIC DNA]</scope>
    <source>
        <strain evidence="6">DYQJB</strain>
        <tissue evidence="6">Leaf</tissue>
    </source>
</reference>
<evidence type="ECO:0000259" key="5">
    <source>
        <dbReference type="PROSITE" id="PS51294"/>
    </source>
</evidence>
<evidence type="ECO:0000256" key="3">
    <source>
        <dbReference type="SAM" id="MobiDB-lite"/>
    </source>
</evidence>
<keyword evidence="2" id="KW-0539">Nucleus</keyword>
<keyword evidence="7" id="KW-1185">Reference proteome</keyword>
<dbReference type="AlphaFoldDB" id="A0ABD1LID5"/>
<evidence type="ECO:0000256" key="1">
    <source>
        <dbReference type="ARBA" id="ARBA00004123"/>
    </source>
</evidence>
<organism evidence="6 7">
    <name type="scientific">Flemingia macrophylla</name>
    <dbReference type="NCBI Taxonomy" id="520843"/>
    <lineage>
        <taxon>Eukaryota</taxon>
        <taxon>Viridiplantae</taxon>
        <taxon>Streptophyta</taxon>
        <taxon>Embryophyta</taxon>
        <taxon>Tracheophyta</taxon>
        <taxon>Spermatophyta</taxon>
        <taxon>Magnoliopsida</taxon>
        <taxon>eudicotyledons</taxon>
        <taxon>Gunneridae</taxon>
        <taxon>Pentapetalae</taxon>
        <taxon>rosids</taxon>
        <taxon>fabids</taxon>
        <taxon>Fabales</taxon>
        <taxon>Fabaceae</taxon>
        <taxon>Papilionoideae</taxon>
        <taxon>50 kb inversion clade</taxon>
        <taxon>NPAAA clade</taxon>
        <taxon>indigoferoid/millettioid clade</taxon>
        <taxon>Phaseoleae</taxon>
        <taxon>Flemingia</taxon>
    </lineage>
</organism>
<dbReference type="InterPro" id="IPR017930">
    <property type="entry name" value="Myb_dom"/>
</dbReference>
<accession>A0ABD1LID5</accession>
<sequence>MDGEEYLQKCSNMKCQRVHVDESYVPAFQDEVTEVEHLLAEPRNDHVSLDGSLDSHTTLNGKDDLGLEVLDGFLDDVEIDDLEGTDGFSGACEDYLLDFEFAGKFEEVLGSDPFESSLLQNSSSESNSSGLSGSSIVGGVLKSTEVPIAQSECKNDSLEETLTYESHGTFRNNPGQPSKVSCRYNISLDMQHLQGLDNDQVASGLLTCKKEKGLVEKCQPAALREKRFRKPTQRYIEEFSDSRPKEKVLTADTKDKHSSDLSCNVLHIKIKALKKSPSEKSSNENSDLMLPELQVSKGRLEKEELEYDDGSIPSESDDGCATTKRSRRKDRRKHQKMWTLPEVMKLVEGISEYGVGRWTDIKRFLFSSSSYRTPIDLRDKWRNLLRASSAQKHKREAEENDELALRPLPFNVVHRVRELAKIHPYPRQRGSKKSRVSQAGSFVIAKDSPPVSLSKRNVRRNNCT</sequence>
<dbReference type="Proteomes" id="UP001603857">
    <property type="component" value="Unassembled WGS sequence"/>
</dbReference>
<dbReference type="SMART" id="SM00717">
    <property type="entry name" value="SANT"/>
    <property type="match status" value="1"/>
</dbReference>
<evidence type="ECO:0000256" key="2">
    <source>
        <dbReference type="ARBA" id="ARBA00023242"/>
    </source>
</evidence>
<comment type="caution">
    <text evidence="6">The sequence shown here is derived from an EMBL/GenBank/DDBJ whole genome shotgun (WGS) entry which is preliminary data.</text>
</comment>
<name>A0ABD1LID5_9FABA</name>
<proteinExistence type="predicted"/>
<feature type="compositionally biased region" description="Basic residues" evidence="3">
    <location>
        <begin position="324"/>
        <end position="334"/>
    </location>
</feature>
<dbReference type="InterPro" id="IPR009057">
    <property type="entry name" value="Homeodomain-like_sf"/>
</dbReference>
<dbReference type="PANTHER" id="PTHR47122">
    <property type="entry name" value="MYB-LIKE DNA-BINDING DOMAIN CONTAINING PROTEIN, EXPRESSED"/>
    <property type="match status" value="1"/>
</dbReference>
<evidence type="ECO:0000313" key="7">
    <source>
        <dbReference type="Proteomes" id="UP001603857"/>
    </source>
</evidence>
<dbReference type="EMBL" id="JBGMDY010000009">
    <property type="protein sequence ID" value="KAL2323213.1"/>
    <property type="molecule type" value="Genomic_DNA"/>
</dbReference>
<dbReference type="Gene3D" id="1.10.246.220">
    <property type="match status" value="1"/>
</dbReference>
<evidence type="ECO:0000259" key="4">
    <source>
        <dbReference type="PROSITE" id="PS50090"/>
    </source>
</evidence>
<feature type="domain" description="HTH myb-type" evidence="5">
    <location>
        <begin position="329"/>
        <end position="389"/>
    </location>
</feature>
<evidence type="ECO:0000313" key="6">
    <source>
        <dbReference type="EMBL" id="KAL2323213.1"/>
    </source>
</evidence>
<feature type="domain" description="Myb-like" evidence="4">
    <location>
        <begin position="330"/>
        <end position="385"/>
    </location>
</feature>
<feature type="region of interest" description="Disordered" evidence="3">
    <location>
        <begin position="304"/>
        <end position="334"/>
    </location>
</feature>
<gene>
    <name evidence="6" type="ORF">Fmac_027592</name>
</gene>
<dbReference type="Pfam" id="PF00249">
    <property type="entry name" value="Myb_DNA-binding"/>
    <property type="match status" value="1"/>
</dbReference>